<keyword evidence="4" id="KW-1185">Reference proteome</keyword>
<evidence type="ECO:0000259" key="2">
    <source>
        <dbReference type="Pfam" id="PF17396"/>
    </source>
</evidence>
<evidence type="ECO:0000259" key="1">
    <source>
        <dbReference type="Pfam" id="PF07755"/>
    </source>
</evidence>
<dbReference type="Gene3D" id="3.40.50.300">
    <property type="entry name" value="P-loop containing nucleotide triphosphate hydrolases"/>
    <property type="match status" value="1"/>
</dbReference>
<dbReference type="EMBL" id="MAJZ01000316">
    <property type="protein sequence ID" value="OCH78051.1"/>
    <property type="molecule type" value="Genomic_DNA"/>
</dbReference>
<organism evidence="3 4">
    <name type="scientific">Vibrio genomosp. F10</name>
    <dbReference type="NCBI Taxonomy" id="723171"/>
    <lineage>
        <taxon>Bacteria</taxon>
        <taxon>Pseudomonadati</taxon>
        <taxon>Pseudomonadota</taxon>
        <taxon>Gammaproteobacteria</taxon>
        <taxon>Vibrionales</taxon>
        <taxon>Vibrionaceae</taxon>
        <taxon>Vibrio</taxon>
    </lineage>
</organism>
<dbReference type="RefSeq" id="WP_065576474.1">
    <property type="nucleotide sequence ID" value="NZ_JBNGCH010000316.1"/>
</dbReference>
<dbReference type="Pfam" id="PF07755">
    <property type="entry name" value="DUF1611"/>
    <property type="match status" value="1"/>
</dbReference>
<gene>
    <name evidence="3" type="ORF">A6E14_06365</name>
</gene>
<dbReference type="InterPro" id="IPR035402">
    <property type="entry name" value="DgcN-like_N"/>
</dbReference>
<evidence type="ECO:0000313" key="3">
    <source>
        <dbReference type="EMBL" id="OCH78051.1"/>
    </source>
</evidence>
<comment type="caution">
    <text evidence="3">The sequence shown here is derived from an EMBL/GenBank/DDBJ whole genome shotgun (WGS) entry which is preliminary data.</text>
</comment>
<dbReference type="Proteomes" id="UP000093173">
    <property type="component" value="Unassembled WGS sequence"/>
</dbReference>
<name>A0A1B9R1I4_9VIBR</name>
<dbReference type="Gene3D" id="3.40.50.720">
    <property type="entry name" value="NAD(P)-binding Rossmann-like Domain"/>
    <property type="match status" value="1"/>
</dbReference>
<evidence type="ECO:0000313" key="4">
    <source>
        <dbReference type="Proteomes" id="UP000093173"/>
    </source>
</evidence>
<feature type="domain" description="D-glutamate N-acetyltransferase-like C-terminal" evidence="1">
    <location>
        <begin position="186"/>
        <end position="383"/>
    </location>
</feature>
<dbReference type="PANTHER" id="PTHR40690">
    <property type="entry name" value="GLL3100 PROTEIN"/>
    <property type="match status" value="1"/>
</dbReference>
<accession>A0A1B9R1I4</accession>
<sequence length="412" mass="44583">MSTTTQKLWKIVQLTRTEETDINNHLLCSKPWTPIRHQVNSILPTAIVYCEGNFGKIDGKTANGLVRHSHNYRILSIIDSSCAGLDSGEVLDDAKNGIPIVANVDEALLQVSTPPDYFIFGIAPSSGLLSDREKNIILNAMSLKMSIVNGLHEFLTDDPIFLEASIKNNVEILDIRKPKNKEELQTFSGKIHQVKCPRIAVLGTDCALGKRTTATILANELRQTGLNVVMIATGQTGIMQGAPYCVALDAVPSQFCAGELESVIVKAYETEHPDIIIIEGQGALSHPAFSTSAFILRGSCPTGVILQHAPKRSHRSDFPSMPMPTLASEINLIETFSDTSVIGITLNHEGMSSDEILTAISGISDELGIPVTDALSQPTEQLLDIILSAYPLLNGQKMLVRQHVSSKPAAKG</sequence>
<dbReference type="SUPFAM" id="SSF52540">
    <property type="entry name" value="P-loop containing nucleoside triphosphate hydrolases"/>
    <property type="match status" value="1"/>
</dbReference>
<dbReference type="PANTHER" id="PTHR40690:SF1">
    <property type="entry name" value="DUF1611 DOMAIN-CONTAINING PROTEIN"/>
    <property type="match status" value="1"/>
</dbReference>
<dbReference type="InterPro" id="IPR035086">
    <property type="entry name" value="DgcN-like_C"/>
</dbReference>
<feature type="domain" description="D-glutamate N-acetyltransferase-like N-terminal" evidence="2">
    <location>
        <begin position="81"/>
        <end position="178"/>
    </location>
</feature>
<proteinExistence type="predicted"/>
<protein>
    <submittedName>
        <fullName evidence="3">EBNA-1 nuclear protein</fullName>
    </submittedName>
</protein>
<reference evidence="4" key="1">
    <citation type="submission" date="2016-06" db="EMBL/GenBank/DDBJ databases">
        <authorList>
            <person name="Hehemann J.-H."/>
            <person name="Arevalo P."/>
            <person name="Datta M.S."/>
            <person name="Polz M.F."/>
        </authorList>
    </citation>
    <scope>NUCLEOTIDE SEQUENCE [LARGE SCALE GENOMIC DNA]</scope>
    <source>
        <strain evidence="4">9CSC122</strain>
    </source>
</reference>
<dbReference type="InterPro" id="IPR027417">
    <property type="entry name" value="P-loop_NTPase"/>
</dbReference>
<dbReference type="InterPro" id="IPR011669">
    <property type="entry name" value="DgcN-like"/>
</dbReference>
<dbReference type="Pfam" id="PF17396">
    <property type="entry name" value="DUF1611_N"/>
    <property type="match status" value="1"/>
</dbReference>
<dbReference type="AlphaFoldDB" id="A0A1B9R1I4"/>